<dbReference type="InterPro" id="IPR057227">
    <property type="entry name" value="DUF7905"/>
</dbReference>
<feature type="domain" description="DUF7905" evidence="2">
    <location>
        <begin position="490"/>
        <end position="770"/>
    </location>
</feature>
<dbReference type="GeneID" id="75912347"/>
<organism evidence="3 4">
    <name type="scientific">Umbelopsis ramanniana AG</name>
    <dbReference type="NCBI Taxonomy" id="1314678"/>
    <lineage>
        <taxon>Eukaryota</taxon>
        <taxon>Fungi</taxon>
        <taxon>Fungi incertae sedis</taxon>
        <taxon>Mucoromycota</taxon>
        <taxon>Mucoromycotina</taxon>
        <taxon>Umbelopsidomycetes</taxon>
        <taxon>Umbelopsidales</taxon>
        <taxon>Umbelopsidaceae</taxon>
        <taxon>Umbelopsis</taxon>
    </lineage>
</organism>
<name>A0AAD5EEW2_UMBRA</name>
<dbReference type="EMBL" id="MU620902">
    <property type="protein sequence ID" value="KAI8582072.1"/>
    <property type="molecule type" value="Genomic_DNA"/>
</dbReference>
<dbReference type="RefSeq" id="XP_051447076.1">
    <property type="nucleotide sequence ID" value="XM_051587000.1"/>
</dbReference>
<comment type="caution">
    <text evidence="3">The sequence shown here is derived from an EMBL/GenBank/DDBJ whole genome shotgun (WGS) entry which is preliminary data.</text>
</comment>
<evidence type="ECO:0000313" key="3">
    <source>
        <dbReference type="EMBL" id="KAI8582072.1"/>
    </source>
</evidence>
<sequence length="795" mass="89480">MADEINASVFPAAFISQILCSRLQPYLSQIAQATTTNITFDYDEQRFLISGNTTDACDDAVANLIRLIETSGSNNVGADGMVNTYEALPLVNQLSSFGRDPPTPVTTTPVIAVPEPMVEEVNLKLPVFESDEKAPDADEDEKKNEQVFRAVFTFAKNVHNVQLVLSPPHLFQQTSSEYLHQIAERTNTTCTLDDRTITITGNNEKDVKAAEQCFQVLQAIYKRMKKYNTKCKPIAVTHYPTKFDHFGLVFCHLPRYAYLNLVDLHPSESKPMQAFFVLIPAFKDMQGKYMPPKLMVEDQTMQSTNFSDMDAASSSPNSLSSIDADHLKVASPSIDTSSIPAESPPATHHSEIPQFHILRPSSDLSKTKEVPTVVKQAEKVVAKATVEKNVPKLTSYSKSKVTSIQSSTWPQSAVQNRQPWSEISEAAADISLGDDAFPPLGKSSKASSKKTVASSGRKQDDVSQMNRQFKTMRLTQLPANTLPPDSDLSPVEALRAYNFHTIYTTLHEVFEDVRGYKGDLRFSASLGKVLWSNIKPEVQQRIWEYTDLRDIVQNQYGAVSQFNNITTTQEEIVNSISDILPQAFGRSAHYEITANARNQPNNRYSEVNMKVNANIIDLEKVTVCHQTLAEIDWVSLERKFDFSLKLTKKDQLRTDIKPFSTFIRKVSMSVKSRNITFQNIPDFLDVKQILFKQTQRFRLHYPFIVEITRVELLPLQRQGSASTILGHTGKGPVWFEFEVLFNEHCEHFKENLKLPNGTLASWTADDMLGPQDTGAKFVEIIKCMLLFVEHSHRVC</sequence>
<protein>
    <recommendedName>
        <fullName evidence="2">DUF7905 domain-containing protein</fullName>
    </recommendedName>
</protein>
<reference evidence="3" key="2">
    <citation type="journal article" date="2022" name="Proc. Natl. Acad. Sci. U.S.A.">
        <title>Diploid-dominant life cycles characterize the early evolution of Fungi.</title>
        <authorList>
            <person name="Amses K.R."/>
            <person name="Simmons D.R."/>
            <person name="Longcore J.E."/>
            <person name="Mondo S.J."/>
            <person name="Seto K."/>
            <person name="Jeronimo G.H."/>
            <person name="Bonds A.E."/>
            <person name="Quandt C.A."/>
            <person name="Davis W.J."/>
            <person name="Chang Y."/>
            <person name="Federici B.A."/>
            <person name="Kuo A."/>
            <person name="LaButti K."/>
            <person name="Pangilinan J."/>
            <person name="Andreopoulos W."/>
            <person name="Tritt A."/>
            <person name="Riley R."/>
            <person name="Hundley H."/>
            <person name="Johnson J."/>
            <person name="Lipzen A."/>
            <person name="Barry K."/>
            <person name="Lang B.F."/>
            <person name="Cuomo C.A."/>
            <person name="Buchler N.E."/>
            <person name="Grigoriev I.V."/>
            <person name="Spatafora J.W."/>
            <person name="Stajich J.E."/>
            <person name="James T.Y."/>
        </authorList>
    </citation>
    <scope>NUCLEOTIDE SEQUENCE</scope>
    <source>
        <strain evidence="3">AG</strain>
    </source>
</reference>
<keyword evidence="4" id="KW-1185">Reference proteome</keyword>
<feature type="compositionally biased region" description="Low complexity" evidence="1">
    <location>
        <begin position="442"/>
        <end position="455"/>
    </location>
</feature>
<proteinExistence type="predicted"/>
<evidence type="ECO:0000313" key="4">
    <source>
        <dbReference type="Proteomes" id="UP001206595"/>
    </source>
</evidence>
<feature type="region of interest" description="Disordered" evidence="1">
    <location>
        <begin position="434"/>
        <end position="463"/>
    </location>
</feature>
<dbReference type="Proteomes" id="UP001206595">
    <property type="component" value="Unassembled WGS sequence"/>
</dbReference>
<dbReference type="AlphaFoldDB" id="A0AAD5EEW2"/>
<dbReference type="Pfam" id="PF25482">
    <property type="entry name" value="DUF7905"/>
    <property type="match status" value="1"/>
</dbReference>
<evidence type="ECO:0000256" key="1">
    <source>
        <dbReference type="SAM" id="MobiDB-lite"/>
    </source>
</evidence>
<evidence type="ECO:0000259" key="2">
    <source>
        <dbReference type="Pfam" id="PF25482"/>
    </source>
</evidence>
<gene>
    <name evidence="3" type="ORF">K450DRAFT_228871</name>
</gene>
<reference evidence="3" key="1">
    <citation type="submission" date="2021-06" db="EMBL/GenBank/DDBJ databases">
        <authorList>
            <consortium name="DOE Joint Genome Institute"/>
            <person name="Mondo S.J."/>
            <person name="Amses K.R."/>
            <person name="Simmons D.R."/>
            <person name="Longcore J.E."/>
            <person name="Seto K."/>
            <person name="Alves G.H."/>
            <person name="Bonds A.E."/>
            <person name="Quandt C.A."/>
            <person name="Davis W.J."/>
            <person name="Chang Y."/>
            <person name="Letcher P.M."/>
            <person name="Powell M.J."/>
            <person name="Kuo A."/>
            <person name="Labutti K."/>
            <person name="Pangilinan J."/>
            <person name="Andreopoulos W."/>
            <person name="Tritt A."/>
            <person name="Riley R."/>
            <person name="Hundley H."/>
            <person name="Johnson J."/>
            <person name="Lipzen A."/>
            <person name="Barry K."/>
            <person name="Berbee M.L."/>
            <person name="Buchler N.E."/>
            <person name="Grigoriev I.V."/>
            <person name="Spatafora J.W."/>
            <person name="Stajich J.E."/>
            <person name="James T.Y."/>
        </authorList>
    </citation>
    <scope>NUCLEOTIDE SEQUENCE</scope>
    <source>
        <strain evidence="3">AG</strain>
    </source>
</reference>
<accession>A0AAD5EEW2</accession>